<feature type="compositionally biased region" description="Polar residues" evidence="1">
    <location>
        <begin position="615"/>
        <end position="628"/>
    </location>
</feature>
<organism evidence="2 3">
    <name type="scientific">Thalassiosira oceanica</name>
    <name type="common">Marine diatom</name>
    <dbReference type="NCBI Taxonomy" id="159749"/>
    <lineage>
        <taxon>Eukaryota</taxon>
        <taxon>Sar</taxon>
        <taxon>Stramenopiles</taxon>
        <taxon>Ochrophyta</taxon>
        <taxon>Bacillariophyta</taxon>
        <taxon>Coscinodiscophyceae</taxon>
        <taxon>Thalassiosirophycidae</taxon>
        <taxon>Thalassiosirales</taxon>
        <taxon>Thalassiosiraceae</taxon>
        <taxon>Thalassiosira</taxon>
    </lineage>
</organism>
<dbReference type="AlphaFoldDB" id="K0R5A5"/>
<proteinExistence type="predicted"/>
<evidence type="ECO:0000313" key="3">
    <source>
        <dbReference type="Proteomes" id="UP000266841"/>
    </source>
</evidence>
<feature type="region of interest" description="Disordered" evidence="1">
    <location>
        <begin position="562"/>
        <end position="650"/>
    </location>
</feature>
<comment type="caution">
    <text evidence="2">The sequence shown here is derived from an EMBL/GenBank/DDBJ whole genome shotgun (WGS) entry which is preliminary data.</text>
</comment>
<evidence type="ECO:0000256" key="1">
    <source>
        <dbReference type="SAM" id="MobiDB-lite"/>
    </source>
</evidence>
<feature type="region of interest" description="Disordered" evidence="1">
    <location>
        <begin position="880"/>
        <end position="970"/>
    </location>
</feature>
<protein>
    <submittedName>
        <fullName evidence="2">Uncharacterized protein</fullName>
    </submittedName>
</protein>
<reference evidence="2 3" key="1">
    <citation type="journal article" date="2012" name="Genome Biol.">
        <title>Genome and low-iron response of an oceanic diatom adapted to chronic iron limitation.</title>
        <authorList>
            <person name="Lommer M."/>
            <person name="Specht M."/>
            <person name="Roy A.S."/>
            <person name="Kraemer L."/>
            <person name="Andreson R."/>
            <person name="Gutowska M.A."/>
            <person name="Wolf J."/>
            <person name="Bergner S.V."/>
            <person name="Schilhabel M.B."/>
            <person name="Klostermeier U.C."/>
            <person name="Beiko R.G."/>
            <person name="Rosenstiel P."/>
            <person name="Hippler M."/>
            <person name="Laroche J."/>
        </authorList>
    </citation>
    <scope>NUCLEOTIDE SEQUENCE [LARGE SCALE GENOMIC DNA]</scope>
    <source>
        <strain evidence="2 3">CCMP1005</strain>
    </source>
</reference>
<feature type="compositionally biased region" description="Basic residues" evidence="1">
    <location>
        <begin position="937"/>
        <end position="957"/>
    </location>
</feature>
<name>K0R5A5_THAOC</name>
<feature type="compositionally biased region" description="Polar residues" evidence="1">
    <location>
        <begin position="914"/>
        <end position="935"/>
    </location>
</feature>
<gene>
    <name evidence="2" type="ORF">THAOC_33347</name>
</gene>
<feature type="compositionally biased region" description="Basic residues" evidence="1">
    <location>
        <begin position="570"/>
        <end position="589"/>
    </location>
</feature>
<keyword evidence="3" id="KW-1185">Reference proteome</keyword>
<accession>K0R5A5</accession>
<feature type="compositionally biased region" description="Low complexity" evidence="1">
    <location>
        <begin position="728"/>
        <end position="741"/>
    </location>
</feature>
<feature type="compositionally biased region" description="Basic and acidic residues" evidence="1">
    <location>
        <begin position="640"/>
        <end position="650"/>
    </location>
</feature>
<dbReference type="Proteomes" id="UP000266841">
    <property type="component" value="Unassembled WGS sequence"/>
</dbReference>
<evidence type="ECO:0000313" key="2">
    <source>
        <dbReference type="EMBL" id="EJK47900.1"/>
    </source>
</evidence>
<feature type="compositionally biased region" description="Polar residues" evidence="1">
    <location>
        <begin position="880"/>
        <end position="900"/>
    </location>
</feature>
<feature type="region of interest" description="Disordered" evidence="1">
    <location>
        <begin position="667"/>
        <end position="757"/>
    </location>
</feature>
<sequence>MPRRPRFDRGLPALSVRHFRLIGIFQPVNRRVQGCQRETVKIIPHPTDTYRDLSSAMWRWIMRSWLPTSRGDATTSTVKCGPRLAKGDCDEAIEATTEELRPARIDMPHHKDGREDGAGKIYTKATGETIPPQKGGCDCVCGRAWVCGMGTDLMELSAEYLALVSRTGIFTAAPALIYVRFATAERMGGRCDSLTCDVTGPHAPAPWGTGRAAGACGGTLCFGGFRKRRPVVLDAARTAAICAPQKKEIYLHGEEQEPFPRCALSSDGQGEWAHLQEVARKSSIACRHQEAGRLATVASDGEHAAAPESTTAAADANNLGVDSAAASEGTGAVDMDAQQEQDVTFEPGQLVTVLSPLTGDVLHDVALVKDVNQETGTVTLLAAPGAELRRRYGMISDRRARGRGKQIEQIIVCHNLLRQRLVDADPPQAVLPEGNNRAVRDGCDDDDGDYPSVFCSWSRFTAGRHGSGRNISAGSVGEAERLSPESLHRKVRDLSQSDMRLYRKEFDDLDGRRSSMTEAEYNERWRALNRKDTKRKNELESILRDPSLTNKKKRAHLQKELHNLNQSNAAKKKSGKPTQKQKPKNKKSSAKSICARSGKSQSTGKINRGRRDGTQSKGASHQQFQETPAASPPPEDEELAAERHAELRRKLDRRIWMIRLNNYRKSTAGRKRRTKKTTEKTATPDLDSNDTDRSPETSAESDDAANSDDVPTSDSFEQDESCDSVEGASVDQASSSVVSDSFEQDEKDQPPISSWPRDPRVQLLTVLVMGIILSMSSHGDLYRYMTTAVIVLLSAHLSGSKRGTCYHEAKGNVSACPEPVSRSFSETRSEFGSGSGPEICPEPCSANDLAPGSVIGTDPGLEHVKEHSSVTGCSVTCTDIGSQGSSETGSDSETASVSESRNSKPDSEIGSEPSPETSESFDFELSATSSPTNHTPRLARKKRAGRTRRGKLHRRRYHTSDNPKGKCQVADCPAPTFDEQSFIETDSDPEVVQESDCDETSDAVPRYSEGTCVWYKDSAGALLRARVLASHQDDLLEPYYTIGLPGGREKQTDNAHIRLTVEEFDTNDEKPVDIDIRESDAESVHAHNNGKTVNEETTGRTATAECLSVWHWALIQSCAVWRPIPFGLAFVDEALIGARLRFAFLGLLSESSPAGGVGGGSAGVQLGDVISAFAAVSAAAAIHKRPARVSASPRAVGEAVTEVTSPPCGKLLCLLSFQPTYLTSTSPTMPRRPLLEPLEE</sequence>
<dbReference type="EMBL" id="AGNL01046494">
    <property type="protein sequence ID" value="EJK47900.1"/>
    <property type="molecule type" value="Genomic_DNA"/>
</dbReference>